<accession>A0A1T4WSK5</accession>
<dbReference type="AlphaFoldDB" id="A0A1T4WSK5"/>
<sequence>MLHSQMLHRLRLPLLGCSVISLVSCEIPPREAWSQIQSEGLISYYMAKPSGAPLTSTSAKPMVAQNTAPVAAKREVAPAPVDNSNLPVARAVSDLPGYVRSPYTNPGRLVDVRGMSAGSKVVCPYTQKPFVVPNNVARESTAPRIAASPTPSSPEVKPKPRSSVSVPVPSSTPTTPTNVAAMTAPEPKLETPTTPAPENPTPSVATTPAPASDLPYGSAIPGRPGFVNSPYAAKHQLVDVTGLPVGMEVKCPYTGKLFRVPPQ</sequence>
<dbReference type="Proteomes" id="UP000190774">
    <property type="component" value="Unassembled WGS sequence"/>
</dbReference>
<feature type="region of interest" description="Disordered" evidence="1">
    <location>
        <begin position="141"/>
        <end position="225"/>
    </location>
</feature>
<reference evidence="3" key="1">
    <citation type="submission" date="2017-02" db="EMBL/GenBank/DDBJ databases">
        <authorList>
            <person name="Varghese N."/>
            <person name="Submissions S."/>
        </authorList>
    </citation>
    <scope>NUCLEOTIDE SEQUENCE [LARGE SCALE GENOMIC DNA]</scope>
    <source>
        <strain evidence="3">ATCC 700200</strain>
    </source>
</reference>
<gene>
    <name evidence="2" type="ORF">SAMN02745166_00615</name>
</gene>
<keyword evidence="3" id="KW-1185">Reference proteome</keyword>
<evidence type="ECO:0000313" key="3">
    <source>
        <dbReference type="Proteomes" id="UP000190774"/>
    </source>
</evidence>
<name>A0A1T4WSK5_9BACT</name>
<evidence type="ECO:0000256" key="1">
    <source>
        <dbReference type="SAM" id="MobiDB-lite"/>
    </source>
</evidence>
<protein>
    <submittedName>
        <fullName evidence="2">Uncharacterized protein</fullName>
    </submittedName>
</protein>
<dbReference type="RefSeq" id="WP_078811842.1">
    <property type="nucleotide sequence ID" value="NZ_FUYE01000002.1"/>
</dbReference>
<organism evidence="2 3">
    <name type="scientific">Prosthecobacter debontii</name>
    <dbReference type="NCBI Taxonomy" id="48467"/>
    <lineage>
        <taxon>Bacteria</taxon>
        <taxon>Pseudomonadati</taxon>
        <taxon>Verrucomicrobiota</taxon>
        <taxon>Verrucomicrobiia</taxon>
        <taxon>Verrucomicrobiales</taxon>
        <taxon>Verrucomicrobiaceae</taxon>
        <taxon>Prosthecobacter</taxon>
    </lineage>
</organism>
<evidence type="ECO:0000313" key="2">
    <source>
        <dbReference type="EMBL" id="SKA80326.1"/>
    </source>
</evidence>
<feature type="compositionally biased region" description="Low complexity" evidence="1">
    <location>
        <begin position="161"/>
        <end position="177"/>
    </location>
</feature>
<feature type="compositionally biased region" description="Low complexity" evidence="1">
    <location>
        <begin position="201"/>
        <end position="212"/>
    </location>
</feature>
<proteinExistence type="predicted"/>
<dbReference type="EMBL" id="FUYE01000002">
    <property type="protein sequence ID" value="SKA80326.1"/>
    <property type="molecule type" value="Genomic_DNA"/>
</dbReference>